<feature type="compositionally biased region" description="Basic and acidic residues" evidence="1">
    <location>
        <begin position="49"/>
        <end position="62"/>
    </location>
</feature>
<feature type="transmembrane region" description="Helical" evidence="2">
    <location>
        <begin position="13"/>
        <end position="35"/>
    </location>
</feature>
<keyword evidence="2" id="KW-0472">Membrane</keyword>
<reference evidence="3 4" key="1">
    <citation type="submission" date="2020-06" db="EMBL/GenBank/DDBJ databases">
        <title>Actinomadura xiongansis sp. nov., isolated from soil of Baiyangdian.</title>
        <authorList>
            <person name="Zhang X."/>
        </authorList>
    </citation>
    <scope>NUCLEOTIDE SEQUENCE [LARGE SCALE GENOMIC DNA]</scope>
    <source>
        <strain evidence="3 4">HBUM206468</strain>
    </source>
</reference>
<dbReference type="EMBL" id="JABVEC010000011">
    <property type="protein sequence ID" value="MBC6467146.1"/>
    <property type="molecule type" value="Genomic_DNA"/>
</dbReference>
<accession>A0ABR7LQM0</accession>
<evidence type="ECO:0000256" key="1">
    <source>
        <dbReference type="SAM" id="MobiDB-lite"/>
    </source>
</evidence>
<sequence length="87" mass="9214">MLFAAPSGIDEDLVSPGVLGLLVVVALGLALVFLIRSMNKQISRIQAPREADLDQAEWDRRQANARAARESAGGSGDAVKGEEGPRD</sequence>
<dbReference type="Proteomes" id="UP000805614">
    <property type="component" value="Unassembled WGS sequence"/>
</dbReference>
<keyword evidence="2" id="KW-1133">Transmembrane helix</keyword>
<keyword evidence="2" id="KW-0812">Transmembrane</keyword>
<evidence type="ECO:0000313" key="3">
    <source>
        <dbReference type="EMBL" id="MBC6467146.1"/>
    </source>
</evidence>
<comment type="caution">
    <text evidence="3">The sequence shown here is derived from an EMBL/GenBank/DDBJ whole genome shotgun (WGS) entry which is preliminary data.</text>
</comment>
<feature type="region of interest" description="Disordered" evidence="1">
    <location>
        <begin position="49"/>
        <end position="87"/>
    </location>
</feature>
<organism evidence="3 4">
    <name type="scientific">Actinomadura alba</name>
    <dbReference type="NCBI Taxonomy" id="406431"/>
    <lineage>
        <taxon>Bacteria</taxon>
        <taxon>Bacillati</taxon>
        <taxon>Actinomycetota</taxon>
        <taxon>Actinomycetes</taxon>
        <taxon>Streptosporangiales</taxon>
        <taxon>Thermomonosporaceae</taxon>
        <taxon>Actinomadura</taxon>
    </lineage>
</organism>
<protein>
    <submittedName>
        <fullName evidence="3">Uncharacterized protein</fullName>
    </submittedName>
</protein>
<evidence type="ECO:0000256" key="2">
    <source>
        <dbReference type="SAM" id="Phobius"/>
    </source>
</evidence>
<keyword evidence="4" id="KW-1185">Reference proteome</keyword>
<proteinExistence type="predicted"/>
<name>A0ABR7LQM0_9ACTN</name>
<gene>
    <name evidence="3" type="ORF">HKK74_16780</name>
</gene>
<evidence type="ECO:0000313" key="4">
    <source>
        <dbReference type="Proteomes" id="UP000805614"/>
    </source>
</evidence>